<protein>
    <submittedName>
        <fullName evidence="2">GNAT family N-acetyltransferase</fullName>
    </submittedName>
</protein>
<dbReference type="InterPro" id="IPR038740">
    <property type="entry name" value="BioF2-like_GNAT_dom"/>
</dbReference>
<evidence type="ECO:0000259" key="1">
    <source>
        <dbReference type="Pfam" id="PF13480"/>
    </source>
</evidence>
<dbReference type="Proteomes" id="UP000094412">
    <property type="component" value="Unassembled WGS sequence"/>
</dbReference>
<dbReference type="AlphaFoldDB" id="A0A1C2DFT7"/>
<evidence type="ECO:0000313" key="2">
    <source>
        <dbReference type="EMBL" id="OCX13624.1"/>
    </source>
</evidence>
<dbReference type="SUPFAM" id="SSF55729">
    <property type="entry name" value="Acyl-CoA N-acyltransferases (Nat)"/>
    <property type="match status" value="1"/>
</dbReference>
<dbReference type="EMBL" id="MDEO01000036">
    <property type="protein sequence ID" value="OCX13624.1"/>
    <property type="molecule type" value="Genomic_DNA"/>
</dbReference>
<organism evidence="2 3">
    <name type="scientific">Mesorhizobium hungaricum</name>
    <dbReference type="NCBI Taxonomy" id="1566387"/>
    <lineage>
        <taxon>Bacteria</taxon>
        <taxon>Pseudomonadati</taxon>
        <taxon>Pseudomonadota</taxon>
        <taxon>Alphaproteobacteria</taxon>
        <taxon>Hyphomicrobiales</taxon>
        <taxon>Phyllobacteriaceae</taxon>
        <taxon>Mesorhizobium</taxon>
    </lineage>
</organism>
<comment type="caution">
    <text evidence="2">The sequence shown here is derived from an EMBL/GenBank/DDBJ whole genome shotgun (WGS) entry which is preliminary data.</text>
</comment>
<keyword evidence="3" id="KW-1185">Reference proteome</keyword>
<feature type="domain" description="BioF2-like acetyltransferase" evidence="1">
    <location>
        <begin position="225"/>
        <end position="349"/>
    </location>
</feature>
<dbReference type="OrthoDB" id="213519at2"/>
<accession>A0A1C2DFT7</accession>
<proteinExistence type="predicted"/>
<reference evidence="2 3" key="1">
    <citation type="submission" date="2016-08" db="EMBL/GenBank/DDBJ databases">
        <title>Whole genome sequence of Mesorhizobium sp. strain UASWS1009 isolated from industrial sewage.</title>
        <authorList>
            <person name="Crovadore J."/>
            <person name="Calmin G."/>
            <person name="Chablais R."/>
            <person name="Cochard B."/>
            <person name="Lefort F."/>
        </authorList>
    </citation>
    <scope>NUCLEOTIDE SEQUENCE [LARGE SCALE GENOMIC DNA]</scope>
    <source>
        <strain evidence="2 3">UASWS1009</strain>
    </source>
</reference>
<dbReference type="GO" id="GO:0016740">
    <property type="term" value="F:transferase activity"/>
    <property type="evidence" value="ECO:0007669"/>
    <property type="project" value="UniProtKB-KW"/>
</dbReference>
<dbReference type="Pfam" id="PF13480">
    <property type="entry name" value="Acetyltransf_6"/>
    <property type="match status" value="1"/>
</dbReference>
<dbReference type="STRING" id="1566387.QV13_29670"/>
<evidence type="ECO:0000313" key="3">
    <source>
        <dbReference type="Proteomes" id="UP000094412"/>
    </source>
</evidence>
<sequence length="427" mass="47857">MAAIPLIEETSGGPAGTMMTGLAGVTPNAAELAEIELLAANRPERTLAIYPASAGFDLVEELDYLCNRTIEPNVFFNPRFLAPAMPRLEDREVRLAVIRDGNEHRSRLRLLVPFSVERPGIPLGVSIMRTWASPFGPVGTPLVDRDDPVGVIEDFFSMLSRPHLKLPKVFALPDMRLDGPMASLLQALAEARNLPLVTTGETLRPVLHSELDGDAYLKQSLRAHHYREFRRLKRRLAETGTLEHHVARGPEEIRHAIENFLTLEASGWKGRERTAMAIDRYRAAFAREAVHRLAEQDMCRIHSLTLDGRTIASLIVFVEAGHAYTWKTAYDETLAAYSPGTLLMIEVTKQHLDDPNIVMSDSCAVPDHPVMSRLWSERRPFGTFVIGLTPDADRATRQAASQLHLYRETRNFARLLRNRVRNLLGRG</sequence>
<name>A0A1C2DFT7_9HYPH</name>
<gene>
    <name evidence="2" type="ORF">QV13_29670</name>
</gene>
<keyword evidence="2" id="KW-0808">Transferase</keyword>
<dbReference type="Gene3D" id="3.40.630.30">
    <property type="match status" value="1"/>
</dbReference>
<dbReference type="RefSeq" id="WP_024922674.1">
    <property type="nucleotide sequence ID" value="NZ_MDEO01000036.1"/>
</dbReference>
<dbReference type="InterPro" id="IPR016181">
    <property type="entry name" value="Acyl_CoA_acyltransferase"/>
</dbReference>